<feature type="transmembrane region" description="Helical" evidence="6">
    <location>
        <begin position="196"/>
        <end position="220"/>
    </location>
</feature>
<dbReference type="EMBL" id="VNHW01000010">
    <property type="protein sequence ID" value="TYP86264.1"/>
    <property type="molecule type" value="Genomic_DNA"/>
</dbReference>
<feature type="transmembrane region" description="Helical" evidence="6">
    <location>
        <begin position="167"/>
        <end position="189"/>
    </location>
</feature>
<evidence type="ECO:0000259" key="7">
    <source>
        <dbReference type="Pfam" id="PF00892"/>
    </source>
</evidence>
<sequence length="317" mass="32132">MPTVSLPHVPAAGAGTATGAATGGARRRTVWTVTALAALAPATWGTTYAVTTEWLPPDRPLLAAAARALPAGLLLVVLGRQLPRGAWWWKAATLGALNIGAFFALLFVAAYRLPGGIAAVLGAAQPLIVALLALPLLGRRPRARTLWLGLAGVAGVALIVVDDGARLDAVGVLAGLAGTASMATGVVLTQRWGRPAPLLAFTGWQLLAGGLLLLPVLLLVEGLPSGVTGGELGGFAYLGLVNTALAYALWLRGLDLLPAERISFLTLLSPVVAAAIGWGLLGQALTPVQLGGAAVALGSLVLAQRLPAPSRHGSHRA</sequence>
<proteinExistence type="inferred from homology"/>
<feature type="transmembrane region" description="Helical" evidence="6">
    <location>
        <begin position="30"/>
        <end position="49"/>
    </location>
</feature>
<evidence type="ECO:0000256" key="6">
    <source>
        <dbReference type="SAM" id="Phobius"/>
    </source>
</evidence>
<feature type="domain" description="EamA" evidence="7">
    <location>
        <begin position="171"/>
        <end position="302"/>
    </location>
</feature>
<keyword evidence="5 6" id="KW-0472">Membrane</keyword>
<organism evidence="8 9">
    <name type="scientific">Blastococcus xanthinilyticus</name>
    <dbReference type="NCBI Taxonomy" id="1564164"/>
    <lineage>
        <taxon>Bacteria</taxon>
        <taxon>Bacillati</taxon>
        <taxon>Actinomycetota</taxon>
        <taxon>Actinomycetes</taxon>
        <taxon>Geodermatophilales</taxon>
        <taxon>Geodermatophilaceae</taxon>
        <taxon>Blastococcus</taxon>
    </lineage>
</organism>
<dbReference type="GO" id="GO:0016020">
    <property type="term" value="C:membrane"/>
    <property type="evidence" value="ECO:0007669"/>
    <property type="project" value="UniProtKB-SubCell"/>
</dbReference>
<feature type="transmembrane region" description="Helical" evidence="6">
    <location>
        <begin position="262"/>
        <end position="281"/>
    </location>
</feature>
<dbReference type="Proteomes" id="UP000322499">
    <property type="component" value="Unassembled WGS sequence"/>
</dbReference>
<accession>A0A5S5CT25</accession>
<dbReference type="PANTHER" id="PTHR32322">
    <property type="entry name" value="INNER MEMBRANE TRANSPORTER"/>
    <property type="match status" value="1"/>
</dbReference>
<evidence type="ECO:0000256" key="1">
    <source>
        <dbReference type="ARBA" id="ARBA00004141"/>
    </source>
</evidence>
<reference evidence="8 9" key="1">
    <citation type="submission" date="2019-07" db="EMBL/GenBank/DDBJ databases">
        <title>Genomic Encyclopedia of Archaeal and Bacterial Type Strains, Phase II (KMG-II): from individual species to whole genera.</title>
        <authorList>
            <person name="Goeker M."/>
        </authorList>
    </citation>
    <scope>NUCLEOTIDE SEQUENCE [LARGE SCALE GENOMIC DNA]</scope>
    <source>
        <strain evidence="8 9">DSM 46842</strain>
    </source>
</reference>
<keyword evidence="4 6" id="KW-1133">Transmembrane helix</keyword>
<comment type="similarity">
    <text evidence="2">Belongs to the EamA transporter family.</text>
</comment>
<feature type="transmembrane region" description="Helical" evidence="6">
    <location>
        <begin position="117"/>
        <end position="138"/>
    </location>
</feature>
<dbReference type="InterPro" id="IPR037185">
    <property type="entry name" value="EmrE-like"/>
</dbReference>
<evidence type="ECO:0000313" key="8">
    <source>
        <dbReference type="EMBL" id="TYP86264.1"/>
    </source>
</evidence>
<feature type="transmembrane region" description="Helical" evidence="6">
    <location>
        <begin position="232"/>
        <end position="250"/>
    </location>
</feature>
<evidence type="ECO:0000256" key="3">
    <source>
        <dbReference type="ARBA" id="ARBA00022692"/>
    </source>
</evidence>
<comment type="caution">
    <text evidence="8">The sequence shown here is derived from an EMBL/GenBank/DDBJ whole genome shotgun (WGS) entry which is preliminary data.</text>
</comment>
<evidence type="ECO:0000256" key="2">
    <source>
        <dbReference type="ARBA" id="ARBA00007362"/>
    </source>
</evidence>
<evidence type="ECO:0000256" key="5">
    <source>
        <dbReference type="ARBA" id="ARBA00023136"/>
    </source>
</evidence>
<dbReference type="AlphaFoldDB" id="A0A5S5CT25"/>
<comment type="subcellular location">
    <subcellularLocation>
        <location evidence="1">Membrane</location>
        <topology evidence="1">Multi-pass membrane protein</topology>
    </subcellularLocation>
</comment>
<dbReference type="SUPFAM" id="SSF103481">
    <property type="entry name" value="Multidrug resistance efflux transporter EmrE"/>
    <property type="match status" value="2"/>
</dbReference>
<dbReference type="Pfam" id="PF00892">
    <property type="entry name" value="EamA"/>
    <property type="match status" value="2"/>
</dbReference>
<feature type="transmembrane region" description="Helical" evidence="6">
    <location>
        <begin position="61"/>
        <end position="79"/>
    </location>
</feature>
<keyword evidence="9" id="KW-1185">Reference proteome</keyword>
<dbReference type="InterPro" id="IPR050638">
    <property type="entry name" value="AA-Vitamin_Transporters"/>
</dbReference>
<dbReference type="RefSeq" id="WP_243737710.1">
    <property type="nucleotide sequence ID" value="NZ_VNHW01000010.1"/>
</dbReference>
<feature type="transmembrane region" description="Helical" evidence="6">
    <location>
        <begin position="145"/>
        <end position="161"/>
    </location>
</feature>
<protein>
    <submittedName>
        <fullName evidence="8">Putative blue pigment (Indigoidine) exporter</fullName>
    </submittedName>
</protein>
<evidence type="ECO:0000256" key="4">
    <source>
        <dbReference type="ARBA" id="ARBA00022989"/>
    </source>
</evidence>
<name>A0A5S5CT25_9ACTN</name>
<evidence type="ECO:0000313" key="9">
    <source>
        <dbReference type="Proteomes" id="UP000322499"/>
    </source>
</evidence>
<gene>
    <name evidence="8" type="ORF">BD833_110155</name>
</gene>
<keyword evidence="3 6" id="KW-0812">Transmembrane</keyword>
<feature type="domain" description="EamA" evidence="7">
    <location>
        <begin position="35"/>
        <end position="160"/>
    </location>
</feature>
<dbReference type="PANTHER" id="PTHR32322:SF2">
    <property type="entry name" value="EAMA DOMAIN-CONTAINING PROTEIN"/>
    <property type="match status" value="1"/>
</dbReference>
<feature type="transmembrane region" description="Helical" evidence="6">
    <location>
        <begin position="91"/>
        <end position="111"/>
    </location>
</feature>
<dbReference type="InterPro" id="IPR000620">
    <property type="entry name" value="EamA_dom"/>
</dbReference>